<evidence type="ECO:0000259" key="1">
    <source>
        <dbReference type="Pfam" id="PF13460"/>
    </source>
</evidence>
<dbReference type="Proteomes" id="UP001499967">
    <property type="component" value="Unassembled WGS sequence"/>
</dbReference>
<sequence>MTGGTGTLGREVVRELRQAGQQPRVLSRRRGPGLITGDMVTGAGLHEAVRGVAVVVHAATRPGHDVEGINRLVAAARSTGAQPHLVLISIVGADRVPLPYYKERCAVEDAVAGSGLPWTVQRTTQFHALLDRLFGLAARLPVLPVPAGTDVQPIDEREVAARLVALAGAEPAGRAPDLGGPEVRPFPELARTWLAARGRRRPVLPVRVPGRIARGYREGGHLTPEHAEGRVTFASYLAERR</sequence>
<evidence type="ECO:0000313" key="2">
    <source>
        <dbReference type="EMBL" id="GAA0934665.1"/>
    </source>
</evidence>
<comment type="caution">
    <text evidence="2">The sequence shown here is derived from an EMBL/GenBank/DDBJ whole genome shotgun (WGS) entry which is preliminary data.</text>
</comment>
<organism evidence="2 3">
    <name type="scientific">Pseudonocardia zijingensis</name>
    <dbReference type="NCBI Taxonomy" id="153376"/>
    <lineage>
        <taxon>Bacteria</taxon>
        <taxon>Bacillati</taxon>
        <taxon>Actinomycetota</taxon>
        <taxon>Actinomycetes</taxon>
        <taxon>Pseudonocardiales</taxon>
        <taxon>Pseudonocardiaceae</taxon>
        <taxon>Pseudonocardia</taxon>
    </lineage>
</organism>
<keyword evidence="3" id="KW-1185">Reference proteome</keyword>
<dbReference type="SUPFAM" id="SSF51735">
    <property type="entry name" value="NAD(P)-binding Rossmann-fold domains"/>
    <property type="match status" value="1"/>
</dbReference>
<reference evidence="2 3" key="1">
    <citation type="journal article" date="2019" name="Int. J. Syst. Evol. Microbiol.">
        <title>The Global Catalogue of Microorganisms (GCM) 10K type strain sequencing project: providing services to taxonomists for standard genome sequencing and annotation.</title>
        <authorList>
            <consortium name="The Broad Institute Genomics Platform"/>
            <consortium name="The Broad Institute Genome Sequencing Center for Infectious Disease"/>
            <person name="Wu L."/>
            <person name="Ma J."/>
        </authorList>
    </citation>
    <scope>NUCLEOTIDE SEQUENCE [LARGE SCALE GENOMIC DNA]</scope>
    <source>
        <strain evidence="2 3">JCM 11117</strain>
    </source>
</reference>
<dbReference type="Gene3D" id="3.40.50.720">
    <property type="entry name" value="NAD(P)-binding Rossmann-like Domain"/>
    <property type="match status" value="1"/>
</dbReference>
<evidence type="ECO:0000313" key="3">
    <source>
        <dbReference type="Proteomes" id="UP001499967"/>
    </source>
</evidence>
<dbReference type="InterPro" id="IPR036291">
    <property type="entry name" value="NAD(P)-bd_dom_sf"/>
</dbReference>
<dbReference type="PANTHER" id="PTHR12126:SF11">
    <property type="entry name" value="NADH DEHYDROGENASE [UBIQUINONE] 1 ALPHA SUBCOMPLEX SUBUNIT 9, MITOCHONDRIAL"/>
    <property type="match status" value="1"/>
</dbReference>
<dbReference type="InterPro" id="IPR051207">
    <property type="entry name" value="ComplexI_NDUFA9_subunit"/>
</dbReference>
<dbReference type="InterPro" id="IPR016040">
    <property type="entry name" value="NAD(P)-bd_dom"/>
</dbReference>
<feature type="domain" description="NAD(P)-binding" evidence="1">
    <location>
        <begin position="3"/>
        <end position="124"/>
    </location>
</feature>
<protein>
    <submittedName>
        <fullName evidence="2">NAD(P)H-binding protein</fullName>
    </submittedName>
</protein>
<proteinExistence type="predicted"/>
<name>A0ABN1PYE2_9PSEU</name>
<accession>A0ABN1PYE2</accession>
<gene>
    <name evidence="2" type="ORF">GCM10009559_25470</name>
</gene>
<dbReference type="RefSeq" id="WP_343941541.1">
    <property type="nucleotide sequence ID" value="NZ_BAAAHP010000072.1"/>
</dbReference>
<dbReference type="PANTHER" id="PTHR12126">
    <property type="entry name" value="NADH-UBIQUINONE OXIDOREDUCTASE 39 KDA SUBUNIT-RELATED"/>
    <property type="match status" value="1"/>
</dbReference>
<dbReference type="Pfam" id="PF13460">
    <property type="entry name" value="NAD_binding_10"/>
    <property type="match status" value="1"/>
</dbReference>
<dbReference type="EMBL" id="BAAAHP010000072">
    <property type="protein sequence ID" value="GAA0934665.1"/>
    <property type="molecule type" value="Genomic_DNA"/>
</dbReference>